<proteinExistence type="predicted"/>
<evidence type="ECO:0000256" key="1">
    <source>
        <dbReference type="SAM" id="Coils"/>
    </source>
</evidence>
<accession>A0A366SC10</accession>
<sequence length="312" mass="34981">MNGDSPLEVVSIDEFRARCLQIGVGPDILAQIDAVFTPQKPPPTFDSNRKRAEDVPIAQQPAKRQNNDVTSSNCQVSLEPRSEASQELAQPQSVQSHELTANEYLLSQQVADSSDQDVERFKGRVAECKSVLQELEAEHELLSRNRGSEVVEKLKKTLDNTTKAHDEIISKIERNKNIIDQTSQIINDNHDMIPAPLRQSLKISRESHSQLVRHSRILEKRQAEQKQELENAQGKYNEATAELEALSQRISQSKLNLDCAEQNLKRVALRSRLSDFSRINVFALTNDQSSQLASLTGQMEALLNESSYASSP</sequence>
<organism evidence="3 4">
    <name type="scientific">Fusarium coffeatum</name>
    <dbReference type="NCBI Taxonomy" id="231269"/>
    <lineage>
        <taxon>Eukaryota</taxon>
        <taxon>Fungi</taxon>
        <taxon>Dikarya</taxon>
        <taxon>Ascomycota</taxon>
        <taxon>Pezizomycotina</taxon>
        <taxon>Sordariomycetes</taxon>
        <taxon>Hypocreomycetidae</taxon>
        <taxon>Hypocreales</taxon>
        <taxon>Nectriaceae</taxon>
        <taxon>Fusarium</taxon>
        <taxon>Fusarium incarnatum-equiseti species complex</taxon>
    </lineage>
</organism>
<reference evidence="3 4" key="1">
    <citation type="submission" date="2018-06" db="EMBL/GenBank/DDBJ databases">
        <title>Fusarium incarnatum-equiseti species complex species 28.</title>
        <authorList>
            <person name="Gardiner D.M."/>
        </authorList>
    </citation>
    <scope>NUCLEOTIDE SEQUENCE [LARGE SCALE GENOMIC DNA]</scope>
    <source>
        <strain evidence="3 4">FIESC_28</strain>
    </source>
</reference>
<feature type="coiled-coil region" evidence="1">
    <location>
        <begin position="118"/>
        <end position="171"/>
    </location>
</feature>
<comment type="caution">
    <text evidence="3">The sequence shown here is derived from an EMBL/GenBank/DDBJ whole genome shotgun (WGS) entry which is preliminary data.</text>
</comment>
<evidence type="ECO:0000313" key="3">
    <source>
        <dbReference type="EMBL" id="RBR26877.1"/>
    </source>
</evidence>
<feature type="compositionally biased region" description="Polar residues" evidence="2">
    <location>
        <begin position="62"/>
        <end position="76"/>
    </location>
</feature>
<gene>
    <name evidence="3" type="ORF">FIESC28_00303</name>
</gene>
<evidence type="ECO:0000256" key="2">
    <source>
        <dbReference type="SAM" id="MobiDB-lite"/>
    </source>
</evidence>
<dbReference type="EMBL" id="QKXC01000007">
    <property type="protein sequence ID" value="RBR26877.1"/>
    <property type="molecule type" value="Genomic_DNA"/>
</dbReference>
<dbReference type="Proteomes" id="UP000253153">
    <property type="component" value="Unassembled WGS sequence"/>
</dbReference>
<dbReference type="OrthoDB" id="10300464at2759"/>
<dbReference type="AlphaFoldDB" id="A0A366SC10"/>
<feature type="coiled-coil region" evidence="1">
    <location>
        <begin position="215"/>
        <end position="263"/>
    </location>
</feature>
<protein>
    <submittedName>
        <fullName evidence="3">Uncharacterized protein</fullName>
    </submittedName>
</protein>
<dbReference type="GeneID" id="41989750"/>
<keyword evidence="4" id="KW-1185">Reference proteome</keyword>
<keyword evidence="1" id="KW-0175">Coiled coil</keyword>
<dbReference type="RefSeq" id="XP_031021468.1">
    <property type="nucleotide sequence ID" value="XM_031154454.1"/>
</dbReference>
<evidence type="ECO:0000313" key="4">
    <source>
        <dbReference type="Proteomes" id="UP000253153"/>
    </source>
</evidence>
<name>A0A366SC10_9HYPO</name>
<feature type="compositionally biased region" description="Polar residues" evidence="2">
    <location>
        <begin position="83"/>
        <end position="95"/>
    </location>
</feature>
<feature type="region of interest" description="Disordered" evidence="2">
    <location>
        <begin position="57"/>
        <end position="95"/>
    </location>
</feature>